<dbReference type="EMBL" id="CZAI01000002">
    <property type="protein sequence ID" value="CUO99476.1"/>
    <property type="molecule type" value="Genomic_DNA"/>
</dbReference>
<evidence type="ECO:0000313" key="10">
    <source>
        <dbReference type="Proteomes" id="UP000284431"/>
    </source>
</evidence>
<evidence type="ECO:0000313" key="1">
    <source>
        <dbReference type="EMBL" id="CUO99476.1"/>
    </source>
</evidence>
<reference evidence="4" key="4">
    <citation type="submission" date="2023-07" db="EMBL/GenBank/DDBJ databases">
        <title>Whole Genome Sequencing of Colonoscopy isolates.</title>
        <authorList>
            <person name="Surve S.V."/>
            <person name="Valls R.A."/>
            <person name="Barrak K.E."/>
            <person name="Gardner T.B."/>
            <person name="O'Toole G.A."/>
        </authorList>
    </citation>
    <scope>NUCLEOTIDE SEQUENCE</scope>
    <source>
        <strain evidence="4">GP0119</strain>
    </source>
</reference>
<evidence type="ECO:0000313" key="6">
    <source>
        <dbReference type="EMBL" id="RGY27776.1"/>
    </source>
</evidence>
<evidence type="ECO:0000313" key="11">
    <source>
        <dbReference type="Proteomes" id="UP000475905"/>
    </source>
</evidence>
<dbReference type="EMBL" id="JAUONL010000001">
    <property type="protein sequence ID" value="MDO6356502.1"/>
    <property type="molecule type" value="Genomic_DNA"/>
</dbReference>
<dbReference type="Proteomes" id="UP001170023">
    <property type="component" value="Unassembled WGS sequence"/>
</dbReference>
<gene>
    <name evidence="5" type="ORF">DWY26_15695</name>
    <name evidence="6" type="ORF">DXA49_04865</name>
    <name evidence="1" type="ORF">ERS852494_01294</name>
    <name evidence="2" type="ORF">ERS852558_00564</name>
    <name evidence="3" type="ORF">F2Y36_09645</name>
    <name evidence="4" type="ORF">Q4469_02110</name>
</gene>
<dbReference type="EMBL" id="CZBL01000002">
    <property type="protein sequence ID" value="CUP60141.1"/>
    <property type="molecule type" value="Genomic_DNA"/>
</dbReference>
<dbReference type="Proteomes" id="UP000475905">
    <property type="component" value="Unassembled WGS sequence"/>
</dbReference>
<name>A0A174PKP7_9BACE</name>
<evidence type="ECO:0000313" key="7">
    <source>
        <dbReference type="Proteomes" id="UP000095657"/>
    </source>
</evidence>
<proteinExistence type="predicted"/>
<dbReference type="Proteomes" id="UP000284205">
    <property type="component" value="Unassembled WGS sequence"/>
</dbReference>
<dbReference type="KEGG" id="bcac:CGC64_09645"/>
<evidence type="ECO:0000313" key="5">
    <source>
        <dbReference type="EMBL" id="RGR68602.1"/>
    </source>
</evidence>
<sequence length="100" mass="11762">MRQFLLGLYFLCFLNVASGQEIPLPENMPQEHPRVLTTPEGKRETWNLIKTEAWAEDVFNKLKERTEAYTRLTDVQPTWLLSRLAMFISVNRKVGRIRLV</sequence>
<reference evidence="7 8" key="1">
    <citation type="submission" date="2015-09" db="EMBL/GenBank/DDBJ databases">
        <authorList>
            <consortium name="Pathogen Informatics"/>
        </authorList>
    </citation>
    <scope>NUCLEOTIDE SEQUENCE [LARGE SCALE GENOMIC DNA]</scope>
    <source>
        <strain evidence="1 7">2789STDY5834880</strain>
        <strain evidence="2 8">2789STDY5834946</strain>
    </source>
</reference>
<organism evidence="2 8">
    <name type="scientific">Bacteroides caccae</name>
    <dbReference type="NCBI Taxonomy" id="47678"/>
    <lineage>
        <taxon>Bacteria</taxon>
        <taxon>Pseudomonadati</taxon>
        <taxon>Bacteroidota</taxon>
        <taxon>Bacteroidia</taxon>
        <taxon>Bacteroidales</taxon>
        <taxon>Bacteroidaceae</taxon>
        <taxon>Bacteroides</taxon>
    </lineage>
</organism>
<accession>A0A174PKP7</accession>
<evidence type="ECO:0000313" key="8">
    <source>
        <dbReference type="Proteomes" id="UP000095725"/>
    </source>
</evidence>
<evidence type="ECO:0000313" key="3">
    <source>
        <dbReference type="EMBL" id="KAA5463535.1"/>
    </source>
</evidence>
<dbReference type="GeneID" id="75113762"/>
<dbReference type="EMBL" id="QSCS01000006">
    <property type="protein sequence ID" value="RGY27776.1"/>
    <property type="molecule type" value="Genomic_DNA"/>
</dbReference>
<dbReference type="RefSeq" id="WP_005677694.1">
    <property type="nucleotide sequence ID" value="NZ_CABMOQ010000006.1"/>
</dbReference>
<evidence type="ECO:0000313" key="9">
    <source>
        <dbReference type="Proteomes" id="UP000284205"/>
    </source>
</evidence>
<dbReference type="AlphaFoldDB" id="A0A174PKP7"/>
<dbReference type="Proteomes" id="UP000095657">
    <property type="component" value="Unassembled WGS sequence"/>
</dbReference>
<reference evidence="3 11" key="3">
    <citation type="journal article" date="2019" name="Nat. Med.">
        <title>A library of human gut bacterial isolates paired with longitudinal multiomics data enables mechanistic microbiome research.</title>
        <authorList>
            <person name="Poyet M."/>
            <person name="Groussin M."/>
            <person name="Gibbons S.M."/>
            <person name="Avila-Pacheco J."/>
            <person name="Jiang X."/>
            <person name="Kearney S.M."/>
            <person name="Perrotta A.R."/>
            <person name="Berdy B."/>
            <person name="Zhao S."/>
            <person name="Lieberman T.D."/>
            <person name="Swanson P.K."/>
            <person name="Smith M."/>
            <person name="Roesemann S."/>
            <person name="Alexander J.E."/>
            <person name="Rich S.A."/>
            <person name="Livny J."/>
            <person name="Vlamakis H."/>
            <person name="Clish C."/>
            <person name="Bullock K."/>
            <person name="Deik A."/>
            <person name="Scott J."/>
            <person name="Pierce K.A."/>
            <person name="Xavier R.J."/>
            <person name="Alm E.J."/>
        </authorList>
    </citation>
    <scope>NUCLEOTIDE SEQUENCE [LARGE SCALE GENOMIC DNA]</scope>
    <source>
        <strain evidence="3 11">BIOML-A31</strain>
    </source>
</reference>
<dbReference type="EMBL" id="QRUO01000016">
    <property type="protein sequence ID" value="RGR68602.1"/>
    <property type="molecule type" value="Genomic_DNA"/>
</dbReference>
<protein>
    <submittedName>
        <fullName evidence="2">Heparinase II/III-like protein</fullName>
    </submittedName>
</protein>
<dbReference type="Proteomes" id="UP000284431">
    <property type="component" value="Unassembled WGS sequence"/>
</dbReference>
<evidence type="ECO:0000313" key="4">
    <source>
        <dbReference type="EMBL" id="MDO6356502.1"/>
    </source>
</evidence>
<dbReference type="Proteomes" id="UP000095725">
    <property type="component" value="Unassembled WGS sequence"/>
</dbReference>
<dbReference type="EMBL" id="VVYP01000010">
    <property type="protein sequence ID" value="KAA5463535.1"/>
    <property type="molecule type" value="Genomic_DNA"/>
</dbReference>
<dbReference type="STRING" id="47678.ERS852494_01294"/>
<reference evidence="9 10" key="2">
    <citation type="submission" date="2018-08" db="EMBL/GenBank/DDBJ databases">
        <title>A genome reference for cultivated species of the human gut microbiota.</title>
        <authorList>
            <person name="Zou Y."/>
            <person name="Xue W."/>
            <person name="Luo G."/>
        </authorList>
    </citation>
    <scope>NUCLEOTIDE SEQUENCE [LARGE SCALE GENOMIC DNA]</scope>
    <source>
        <strain evidence="5 9">AF24-29LB</strain>
        <strain evidence="6 10">OF02-6LB</strain>
    </source>
</reference>
<evidence type="ECO:0000313" key="2">
    <source>
        <dbReference type="EMBL" id="CUP60141.1"/>
    </source>
</evidence>